<feature type="compositionally biased region" description="Basic and acidic residues" evidence="1">
    <location>
        <begin position="87"/>
        <end position="109"/>
    </location>
</feature>
<evidence type="ECO:0000259" key="2">
    <source>
        <dbReference type="Pfam" id="PF13963"/>
    </source>
</evidence>
<dbReference type="EMBL" id="CM001884">
    <property type="protein sequence ID" value="EOY26654.1"/>
    <property type="molecule type" value="Genomic_DNA"/>
</dbReference>
<keyword evidence="4" id="KW-1185">Reference proteome</keyword>
<dbReference type="Proteomes" id="UP000026915">
    <property type="component" value="Chromosome 6"/>
</dbReference>
<dbReference type="InParanoid" id="A0A061GHZ7"/>
<reference evidence="3 4" key="1">
    <citation type="journal article" date="2013" name="Genome Biol.">
        <title>The genome sequence of the most widely cultivated cacao type and its use to identify candidate genes regulating pod color.</title>
        <authorList>
            <person name="Motamayor J.C."/>
            <person name="Mockaitis K."/>
            <person name="Schmutz J."/>
            <person name="Haiminen N."/>
            <person name="Iii D.L."/>
            <person name="Cornejo O."/>
            <person name="Findley S.D."/>
            <person name="Zheng P."/>
            <person name="Utro F."/>
            <person name="Royaert S."/>
            <person name="Saski C."/>
            <person name="Jenkins J."/>
            <person name="Podicheti R."/>
            <person name="Zhao M."/>
            <person name="Scheffler B.E."/>
            <person name="Stack J.C."/>
            <person name="Feltus F.A."/>
            <person name="Mustiga G.M."/>
            <person name="Amores F."/>
            <person name="Phillips W."/>
            <person name="Marelli J.P."/>
            <person name="May G.D."/>
            <person name="Shapiro H."/>
            <person name="Ma J."/>
            <person name="Bustamante C.D."/>
            <person name="Schnell R.J."/>
            <person name="Main D."/>
            <person name="Gilbert D."/>
            <person name="Parida L."/>
            <person name="Kuhn D.N."/>
        </authorList>
    </citation>
    <scope>NUCLEOTIDE SEQUENCE [LARGE SCALE GENOMIC DNA]</scope>
    <source>
        <strain evidence="4">cv. Matina 1-6</strain>
    </source>
</reference>
<name>A0A061GHZ7_THECC</name>
<proteinExistence type="predicted"/>
<dbReference type="OMA" id="YRIMNIF"/>
<dbReference type="AlphaFoldDB" id="A0A061GHZ7"/>
<dbReference type="HOGENOM" id="CLU_115616_2_0_1"/>
<dbReference type="STRING" id="3641.A0A061GHZ7"/>
<feature type="region of interest" description="Disordered" evidence="1">
    <location>
        <begin position="85"/>
        <end position="114"/>
    </location>
</feature>
<dbReference type="Pfam" id="PF13963">
    <property type="entry name" value="Transpos_assoc"/>
    <property type="match status" value="1"/>
</dbReference>
<organism evidence="3 4">
    <name type="scientific">Theobroma cacao</name>
    <name type="common">Cacao</name>
    <name type="synonym">Cocoa</name>
    <dbReference type="NCBI Taxonomy" id="3641"/>
    <lineage>
        <taxon>Eukaryota</taxon>
        <taxon>Viridiplantae</taxon>
        <taxon>Streptophyta</taxon>
        <taxon>Embryophyta</taxon>
        <taxon>Tracheophyta</taxon>
        <taxon>Spermatophyta</taxon>
        <taxon>Magnoliopsida</taxon>
        <taxon>eudicotyledons</taxon>
        <taxon>Gunneridae</taxon>
        <taxon>Pentapetalae</taxon>
        <taxon>rosids</taxon>
        <taxon>malvids</taxon>
        <taxon>Malvales</taxon>
        <taxon>Malvaceae</taxon>
        <taxon>Byttnerioideae</taxon>
        <taxon>Theobroma</taxon>
    </lineage>
</organism>
<feature type="domain" description="Transposase-associated" evidence="2">
    <location>
        <begin position="5"/>
        <end position="81"/>
    </location>
</feature>
<dbReference type="InterPro" id="IPR029480">
    <property type="entry name" value="Transpos_assoc"/>
</dbReference>
<dbReference type="Gramene" id="EOY26654">
    <property type="protein sequence ID" value="EOY26654"/>
    <property type="gene ID" value="TCM_028597"/>
</dbReference>
<gene>
    <name evidence="3" type="ORF">TCM_028597</name>
</gene>
<evidence type="ECO:0000313" key="3">
    <source>
        <dbReference type="EMBL" id="EOY26654.1"/>
    </source>
</evidence>
<sequence>MTGDRSWMYRRLTSYGFIIDEFVNGVNEFINFACSNSTFMWENKIRCSYSRCSNNKFLDSDKVTKHILRKGFTGAYIIWSLDEEHDVEQSSRSRDRVEPHASNEEHDYGEPTYEEEIENAYTRMVRDAVGP</sequence>
<evidence type="ECO:0000256" key="1">
    <source>
        <dbReference type="SAM" id="MobiDB-lite"/>
    </source>
</evidence>
<protein>
    <recommendedName>
        <fullName evidence="2">Transposase-associated domain-containing protein</fullName>
    </recommendedName>
</protein>
<evidence type="ECO:0000313" key="4">
    <source>
        <dbReference type="Proteomes" id="UP000026915"/>
    </source>
</evidence>
<accession>A0A061GHZ7</accession>